<dbReference type="FunFam" id="2.70.150.10:FF:000004">
    <property type="entry name" value="Plasma membrane ATPase"/>
    <property type="match status" value="1"/>
</dbReference>
<dbReference type="PROSITE" id="PS51375">
    <property type="entry name" value="PPR"/>
    <property type="match status" value="1"/>
</dbReference>
<dbReference type="InterPro" id="IPR023298">
    <property type="entry name" value="ATPase_P-typ_TM_dom_sf"/>
</dbReference>
<evidence type="ECO:0000256" key="9">
    <source>
        <dbReference type="ARBA" id="ARBA00022741"/>
    </source>
</evidence>
<evidence type="ECO:0000256" key="17">
    <source>
        <dbReference type="ARBA" id="ARBA00048122"/>
    </source>
</evidence>
<keyword evidence="12" id="KW-0460">Magnesium</keyword>
<dbReference type="SMART" id="SM00831">
    <property type="entry name" value="Cation_ATPase_N"/>
    <property type="match status" value="1"/>
</dbReference>
<dbReference type="GO" id="GO:0046872">
    <property type="term" value="F:metal ion binding"/>
    <property type="evidence" value="ECO:0007669"/>
    <property type="project" value="UniProtKB-KW"/>
</dbReference>
<dbReference type="InterPro" id="IPR002156">
    <property type="entry name" value="RNaseH_domain"/>
</dbReference>
<keyword evidence="6 19" id="KW-0812">Transmembrane</keyword>
<dbReference type="FunFam" id="1.20.1110.10:FF:000045">
    <property type="entry name" value="ATPase 4 plasma membrane-type"/>
    <property type="match status" value="1"/>
</dbReference>
<dbReference type="GO" id="GO:0016020">
    <property type="term" value="C:membrane"/>
    <property type="evidence" value="ECO:0007669"/>
    <property type="project" value="UniProtKB-SubCell"/>
</dbReference>
<dbReference type="PRINTS" id="PR00120">
    <property type="entry name" value="HATPASE"/>
</dbReference>
<keyword evidence="7" id="KW-0479">Metal-binding</keyword>
<dbReference type="InterPro" id="IPR023214">
    <property type="entry name" value="HAD_sf"/>
</dbReference>
<dbReference type="PANTHER" id="PTHR42861">
    <property type="entry name" value="CALCIUM-TRANSPORTING ATPASE"/>
    <property type="match status" value="1"/>
</dbReference>
<gene>
    <name evidence="21" type="ORF">AARE701A_LOCUS12416</name>
</gene>
<dbReference type="InterPro" id="IPR059000">
    <property type="entry name" value="ATPase_P-type_domA"/>
</dbReference>
<dbReference type="Pfam" id="PF00122">
    <property type="entry name" value="E1-E2_ATPase"/>
    <property type="match status" value="1"/>
</dbReference>
<keyword evidence="8" id="KW-0677">Repeat</keyword>
<accession>A0A8S2AC46</accession>
<dbReference type="Gene3D" id="2.70.150.10">
    <property type="entry name" value="Calcium-transporting ATPase, cytoplasmic transduction domain A"/>
    <property type="match status" value="1"/>
</dbReference>
<comment type="subcellular location">
    <subcellularLocation>
        <location evidence="1">Membrane</location>
        <topology evidence="1">Multi-pass membrane protein</topology>
    </subcellularLocation>
</comment>
<evidence type="ECO:0000256" key="11">
    <source>
        <dbReference type="ARBA" id="ARBA00022840"/>
    </source>
</evidence>
<dbReference type="EMBL" id="LR999455">
    <property type="protein sequence ID" value="CAE6074494.1"/>
    <property type="molecule type" value="Genomic_DNA"/>
</dbReference>
<dbReference type="Gene3D" id="3.40.1110.10">
    <property type="entry name" value="Calcium-transporting ATPase, cytoplasmic domain N"/>
    <property type="match status" value="1"/>
</dbReference>
<dbReference type="GO" id="GO:0120029">
    <property type="term" value="P:proton export across plasma membrane"/>
    <property type="evidence" value="ECO:0007669"/>
    <property type="project" value="InterPro"/>
</dbReference>
<evidence type="ECO:0000256" key="12">
    <source>
        <dbReference type="ARBA" id="ARBA00022842"/>
    </source>
</evidence>
<keyword evidence="14 19" id="KW-1133">Transmembrane helix</keyword>
<dbReference type="Pfam" id="PF13456">
    <property type="entry name" value="RVT_3"/>
    <property type="match status" value="1"/>
</dbReference>
<dbReference type="Pfam" id="PF01535">
    <property type="entry name" value="PPR"/>
    <property type="match status" value="1"/>
</dbReference>
<evidence type="ECO:0000256" key="14">
    <source>
        <dbReference type="ARBA" id="ARBA00022989"/>
    </source>
</evidence>
<dbReference type="PROSITE" id="PS00154">
    <property type="entry name" value="ATPASE_E1_E2"/>
    <property type="match status" value="1"/>
</dbReference>
<evidence type="ECO:0000256" key="6">
    <source>
        <dbReference type="ARBA" id="ARBA00022692"/>
    </source>
</evidence>
<feature type="transmembrane region" description="Helical" evidence="19">
    <location>
        <begin position="737"/>
        <end position="759"/>
    </location>
</feature>
<dbReference type="SUPFAM" id="SSF56784">
    <property type="entry name" value="HAD-like"/>
    <property type="match status" value="1"/>
</dbReference>
<feature type="transmembrane region" description="Helical" evidence="19">
    <location>
        <begin position="1165"/>
        <end position="1184"/>
    </location>
</feature>
<dbReference type="InterPro" id="IPR012337">
    <property type="entry name" value="RNaseH-like_sf"/>
</dbReference>
<feature type="repeat" description="PPR" evidence="18">
    <location>
        <begin position="248"/>
        <end position="282"/>
    </location>
</feature>
<dbReference type="NCBIfam" id="TIGR01647">
    <property type="entry name" value="ATPase-IIIA_H"/>
    <property type="match status" value="1"/>
</dbReference>
<evidence type="ECO:0000256" key="2">
    <source>
        <dbReference type="ARBA" id="ARBA00008804"/>
    </source>
</evidence>
<dbReference type="Gene3D" id="1.20.1110.10">
    <property type="entry name" value="Calcium-transporting ATPase, transmembrane domain"/>
    <property type="match status" value="1"/>
</dbReference>
<evidence type="ECO:0000313" key="21">
    <source>
        <dbReference type="EMBL" id="CAE6074494.1"/>
    </source>
</evidence>
<evidence type="ECO:0000256" key="18">
    <source>
        <dbReference type="PROSITE-ProRule" id="PRU00708"/>
    </source>
</evidence>
<reference evidence="21" key="1">
    <citation type="submission" date="2021-01" db="EMBL/GenBank/DDBJ databases">
        <authorList>
            <person name="Bezrukov I."/>
        </authorList>
    </citation>
    <scope>NUCLEOTIDE SEQUENCE</scope>
</reference>
<keyword evidence="11" id="KW-0067">ATP-binding</keyword>
<dbReference type="Gene3D" id="1.25.40.10">
    <property type="entry name" value="Tetratricopeptide repeat domain"/>
    <property type="match status" value="3"/>
</dbReference>
<dbReference type="InterPro" id="IPR006534">
    <property type="entry name" value="P-type_ATPase_IIIA"/>
</dbReference>
<dbReference type="InterPro" id="IPR011990">
    <property type="entry name" value="TPR-like_helical_dom_sf"/>
</dbReference>
<dbReference type="CDD" id="cd02076">
    <property type="entry name" value="P-type_ATPase_H"/>
    <property type="match status" value="1"/>
</dbReference>
<comment type="catalytic activity">
    <reaction evidence="17">
        <text>ATP + H2O + H(+)(in) = ADP + phosphate + 2 H(+)(out)</text>
        <dbReference type="Rhea" id="RHEA:20852"/>
        <dbReference type="ChEBI" id="CHEBI:15377"/>
        <dbReference type="ChEBI" id="CHEBI:15378"/>
        <dbReference type="ChEBI" id="CHEBI:30616"/>
        <dbReference type="ChEBI" id="CHEBI:43474"/>
        <dbReference type="ChEBI" id="CHEBI:456216"/>
        <dbReference type="EC" id="7.1.2.1"/>
    </reaction>
</comment>
<proteinExistence type="inferred from homology"/>
<evidence type="ECO:0000256" key="19">
    <source>
        <dbReference type="SAM" id="Phobius"/>
    </source>
</evidence>
<dbReference type="SUPFAM" id="SSF81665">
    <property type="entry name" value="Calcium ATPase, transmembrane domain M"/>
    <property type="match status" value="1"/>
</dbReference>
<evidence type="ECO:0000256" key="10">
    <source>
        <dbReference type="ARBA" id="ARBA00022781"/>
    </source>
</evidence>
<dbReference type="InterPro" id="IPR023299">
    <property type="entry name" value="ATPase_P-typ_cyto_dom_N"/>
</dbReference>
<keyword evidence="13" id="KW-1278">Translocase</keyword>
<keyword evidence="5" id="KW-0597">Phosphoprotein</keyword>
<organism evidence="21 22">
    <name type="scientific">Arabidopsis arenosa</name>
    <name type="common">Sand rock-cress</name>
    <name type="synonym">Cardaminopsis arenosa</name>
    <dbReference type="NCBI Taxonomy" id="38785"/>
    <lineage>
        <taxon>Eukaryota</taxon>
        <taxon>Viridiplantae</taxon>
        <taxon>Streptophyta</taxon>
        <taxon>Embryophyta</taxon>
        <taxon>Tracheophyta</taxon>
        <taxon>Spermatophyta</taxon>
        <taxon>Magnoliopsida</taxon>
        <taxon>eudicotyledons</taxon>
        <taxon>Gunneridae</taxon>
        <taxon>Pentapetalae</taxon>
        <taxon>rosids</taxon>
        <taxon>malvids</taxon>
        <taxon>Brassicales</taxon>
        <taxon>Brassicaceae</taxon>
        <taxon>Camelineae</taxon>
        <taxon>Arabidopsis</taxon>
    </lineage>
</organism>
<keyword evidence="15" id="KW-0406">Ion transport</keyword>
<evidence type="ECO:0000256" key="5">
    <source>
        <dbReference type="ARBA" id="ARBA00022553"/>
    </source>
</evidence>
<keyword evidence="22" id="KW-1185">Reference proteome</keyword>
<protein>
    <recommendedName>
        <fullName evidence="3">P-type H(+)-exporting transporter</fullName>
        <ecNumber evidence="3">7.1.2.1</ecNumber>
    </recommendedName>
</protein>
<dbReference type="Pfam" id="PF00702">
    <property type="entry name" value="Hydrolase"/>
    <property type="match status" value="1"/>
</dbReference>
<dbReference type="InterPro" id="IPR001757">
    <property type="entry name" value="P_typ_ATPase"/>
</dbReference>
<dbReference type="GO" id="GO:0008553">
    <property type="term" value="F:P-type proton-exporting transporter activity"/>
    <property type="evidence" value="ECO:0007669"/>
    <property type="project" value="UniProtKB-EC"/>
</dbReference>
<dbReference type="InterPro" id="IPR036412">
    <property type="entry name" value="HAD-like_sf"/>
</dbReference>
<dbReference type="EC" id="7.1.2.1" evidence="3"/>
<evidence type="ECO:0000256" key="13">
    <source>
        <dbReference type="ARBA" id="ARBA00022967"/>
    </source>
</evidence>
<feature type="transmembrane region" description="Helical" evidence="19">
    <location>
        <begin position="771"/>
        <end position="793"/>
    </location>
</feature>
<keyword evidence="16 19" id="KW-0472">Membrane</keyword>
<dbReference type="InterPro" id="IPR044730">
    <property type="entry name" value="RNase_H-like_dom_plant"/>
</dbReference>
<dbReference type="PRINTS" id="PR00119">
    <property type="entry name" value="CATATPASE"/>
</dbReference>
<dbReference type="NCBIfam" id="TIGR01494">
    <property type="entry name" value="ATPase_P-type"/>
    <property type="match status" value="2"/>
</dbReference>
<sequence>MVSSGCAKLQQSHSALQAEALGFLHVLQVVWMQGHRCVWFEGDNSELVRLINSNGNHIKIGTLLYDIHQWRTKLRLSSLHHVNREKNAAADMLSKRAHSINSMYRPKLAPFCIASLHIVNLGIYFVQLIKESKLSREFSRKIQIVDYAPLVQTLSQRRLPDVAHEIFIQTKSVNLLPNYRTLCALMLCFAENGFVLRARTIWDEILNSSFVPDSFVVSKLISAYEQVGCFDEVAKITKDVAAMHSTLLSVVYSVVISCFGKNGQLELMEGVIEEMDSKGMSLDSATANAIVRYFSFFGTLDKMEQAYGRLKKFGIVIEEEEIRAVLLAYLKQRKFYRLREFLSDVGLGRRNLGNMLWNSVLLSFAADFKMKSLQREFIGMLDAGFSPDLTSFNIRALAFSRMALFWDLHLTLEHMRRLNIVPDLVTFGCVVDAYMDKRLARNLEFVYNQMNLDDSPVVLTDPLAFEVLGKGDFHLSSEAVLEFTPRENWTKMASDISWDEIKKENVDLERIPVEEVFEQLKCSKEGLSSDEGKKRLEIFGANKLEEKSENKFLKFLGFMWNPLSWVMESAAIMAIVLANGGGKPPDWQDFIGIMVLLIINSTISFIEENNAGNAAAALMANLAPKTKVLRDGKWGEQEASILVPGDLISIKLGDIVPADARLLEGDPLKIDQSALTGESLPVTKHPGDEVFSGSTCKQGEIEAVVIATGVHTFFGKAAHLVDSTNNVGHFQKVLTSIGNFCICSIGLGMLIEILIMYPIQHRTYRDGIDNLLVLLIGGIPIAMPTVLSVTMAIGSHRLSQQGAITKRMTAIEEMAGMDVLCSDKTGTLTLNKLSVDKSLIEVFPKNMDTDSVVLMAARASRIENQDAIDASIVGMLGDPKEARAGITEVHFLPFNPVDKRTAITYIDESGDWHRSSKGAPEQIIELCNLQGETKRKAHEVIDGFAERGLRSLGVAQQTVPEKTKESDGSPWEFVGLLPLFDPPRHDSAETIRRALELGVNVKMITGDQLAIGIETGRRLGMGTNMYPSTSLLGNSKDDSLVGIPIDELIEKADGFAGVFPEHKYEIVKKLQERKHICGMTGDGVNDAPALKKADIGIAVADATDAARSASDIVLTEPGLSVIVSAVLTSRAIFQRMKNYTIYAVSITIRIVLGFMLVALIWRFDFAPFMVLIIAILNDGTIMTISKDRVKPSPVPDSWKLNEIFATGVVLGTYMALTTVLFFWLAHDTNFFSKTFGVRSIQGNEEELMAALYLQVSIISQALIFVTRSRSWSFVERPGFLLLIAFVIAQLVATLIAVYANWGFARIVGCGWGWAGVIWVYSIITYIPLDILKFIIRYALTGKAWDNMINQKTAFTTKKDYGKGEREAQWALAQRTLHGLPPPEAMFHDNKNELSEIAEQAKRRAEVARLRELHTLKGHVESVVKLKGLDIDTIQQHYTV</sequence>
<dbReference type="SFLD" id="SFLDF00027">
    <property type="entry name" value="p-type_atpase"/>
    <property type="match status" value="1"/>
</dbReference>
<evidence type="ECO:0000256" key="3">
    <source>
        <dbReference type="ARBA" id="ARBA00012476"/>
    </source>
</evidence>
<evidence type="ECO:0000313" key="22">
    <source>
        <dbReference type="Proteomes" id="UP000682877"/>
    </source>
</evidence>
<keyword evidence="4" id="KW-0813">Transport</keyword>
<evidence type="ECO:0000259" key="20">
    <source>
        <dbReference type="SMART" id="SM00831"/>
    </source>
</evidence>
<dbReference type="Gene3D" id="6.10.140.890">
    <property type="match status" value="1"/>
</dbReference>
<feature type="transmembrane region" description="Helical" evidence="19">
    <location>
        <begin position="1139"/>
        <end position="1159"/>
    </location>
</feature>
<dbReference type="SUPFAM" id="SSF53098">
    <property type="entry name" value="Ribonuclease H-like"/>
    <property type="match status" value="1"/>
</dbReference>
<evidence type="ECO:0000256" key="1">
    <source>
        <dbReference type="ARBA" id="ARBA00004141"/>
    </source>
</evidence>
<keyword evidence="10" id="KW-0375">Hydrogen ion transport</keyword>
<dbReference type="NCBIfam" id="TIGR00756">
    <property type="entry name" value="PPR"/>
    <property type="match status" value="1"/>
</dbReference>
<dbReference type="GO" id="GO:0005524">
    <property type="term" value="F:ATP binding"/>
    <property type="evidence" value="ECO:0007669"/>
    <property type="project" value="UniProtKB-KW"/>
</dbReference>
<dbReference type="SFLD" id="SFLDG00002">
    <property type="entry name" value="C1.7:_P-type_atpase_like"/>
    <property type="match status" value="1"/>
</dbReference>
<evidence type="ECO:0000256" key="7">
    <source>
        <dbReference type="ARBA" id="ARBA00022723"/>
    </source>
</evidence>
<dbReference type="GO" id="GO:0003676">
    <property type="term" value="F:nucleic acid binding"/>
    <property type="evidence" value="ECO:0007669"/>
    <property type="project" value="InterPro"/>
</dbReference>
<keyword evidence="9" id="KW-0547">Nucleotide-binding</keyword>
<name>A0A8S2AC46_ARAAE</name>
<feature type="transmembrane region" description="Helical" evidence="19">
    <location>
        <begin position="1311"/>
        <end position="1328"/>
    </location>
</feature>
<evidence type="ECO:0000256" key="8">
    <source>
        <dbReference type="ARBA" id="ARBA00022737"/>
    </source>
</evidence>
<dbReference type="InterPro" id="IPR002885">
    <property type="entry name" value="PPR_rpt"/>
</dbReference>
<dbReference type="Proteomes" id="UP000682877">
    <property type="component" value="Chromosome 5"/>
</dbReference>
<dbReference type="GO" id="GO:0004523">
    <property type="term" value="F:RNA-DNA hybrid ribonuclease activity"/>
    <property type="evidence" value="ECO:0007669"/>
    <property type="project" value="InterPro"/>
</dbReference>
<dbReference type="CDD" id="cd06222">
    <property type="entry name" value="RNase_H_like"/>
    <property type="match status" value="1"/>
</dbReference>
<evidence type="ECO:0000256" key="15">
    <source>
        <dbReference type="ARBA" id="ARBA00023065"/>
    </source>
</evidence>
<dbReference type="Pfam" id="PF00690">
    <property type="entry name" value="Cation_ATPase_N"/>
    <property type="match status" value="1"/>
</dbReference>
<dbReference type="SUPFAM" id="SSF81653">
    <property type="entry name" value="Calcium ATPase, transduction domain A"/>
    <property type="match status" value="1"/>
</dbReference>
<dbReference type="FunFam" id="3.40.1110.10:FF:000004">
    <property type="entry name" value="Plasma membrane ATPase"/>
    <property type="match status" value="1"/>
</dbReference>
<dbReference type="InterPro" id="IPR004014">
    <property type="entry name" value="ATPase_P-typ_cation-transptr_N"/>
</dbReference>
<feature type="domain" description="Cation-transporting P-type ATPase N-terminal" evidence="20">
    <location>
        <begin position="507"/>
        <end position="579"/>
    </location>
</feature>
<dbReference type="InterPro" id="IPR008250">
    <property type="entry name" value="ATPase_P-typ_transduc_dom_A_sf"/>
</dbReference>
<dbReference type="FunFam" id="3.40.50.1000:FF:000211">
    <property type="entry name" value="Plasma membrane ATPase"/>
    <property type="match status" value="1"/>
</dbReference>
<dbReference type="SFLD" id="SFLDS00003">
    <property type="entry name" value="Haloacid_Dehalogenase"/>
    <property type="match status" value="1"/>
</dbReference>
<dbReference type="InterPro" id="IPR018303">
    <property type="entry name" value="ATPase_P-typ_P_site"/>
</dbReference>
<feature type="transmembrane region" description="Helical" evidence="19">
    <location>
        <begin position="1247"/>
        <end position="1266"/>
    </location>
</feature>
<dbReference type="GO" id="GO:0016887">
    <property type="term" value="F:ATP hydrolysis activity"/>
    <property type="evidence" value="ECO:0007669"/>
    <property type="project" value="InterPro"/>
</dbReference>
<comment type="similarity">
    <text evidence="2">Belongs to the cation transport ATPase (P-type) (TC 3.A.3) family. Type IIIA subfamily.</text>
</comment>
<feature type="transmembrane region" description="Helical" evidence="19">
    <location>
        <begin position="1278"/>
        <end position="1299"/>
    </location>
</feature>
<evidence type="ECO:0000256" key="16">
    <source>
        <dbReference type="ARBA" id="ARBA00023136"/>
    </source>
</evidence>
<dbReference type="Gene3D" id="3.30.420.10">
    <property type="entry name" value="Ribonuclease H-like superfamily/Ribonuclease H"/>
    <property type="match status" value="1"/>
</dbReference>
<feature type="transmembrane region" description="Helical" evidence="19">
    <location>
        <begin position="1204"/>
        <end position="1225"/>
    </location>
</feature>
<evidence type="ECO:0000256" key="4">
    <source>
        <dbReference type="ARBA" id="ARBA00022448"/>
    </source>
</evidence>
<dbReference type="InterPro" id="IPR036397">
    <property type="entry name" value="RNaseH_sf"/>
</dbReference>
<dbReference type="Gene3D" id="3.40.50.1000">
    <property type="entry name" value="HAD superfamily/HAD-like"/>
    <property type="match status" value="1"/>
</dbReference>
<dbReference type="InterPro" id="IPR044492">
    <property type="entry name" value="P_typ_ATPase_HD_dom"/>
</dbReference>